<dbReference type="STRING" id="1367847.JCM7686_2566"/>
<dbReference type="AlphaFoldDB" id="S5XQI2"/>
<name>S5XQI2_PARAH</name>
<dbReference type="OrthoDB" id="7867642at2"/>
<evidence type="ECO:0000256" key="1">
    <source>
        <dbReference type="SAM" id="SignalP"/>
    </source>
</evidence>
<protein>
    <recommendedName>
        <fullName evidence="4">Succinate dehydrogenase</fullName>
    </recommendedName>
</protein>
<organism evidence="2 3">
    <name type="scientific">Paracoccus aminophilus JCM 7686</name>
    <dbReference type="NCBI Taxonomy" id="1367847"/>
    <lineage>
        <taxon>Bacteria</taxon>
        <taxon>Pseudomonadati</taxon>
        <taxon>Pseudomonadota</taxon>
        <taxon>Alphaproteobacteria</taxon>
        <taxon>Rhodobacterales</taxon>
        <taxon>Paracoccaceae</taxon>
        <taxon>Paracoccus</taxon>
    </lineage>
</organism>
<evidence type="ECO:0000313" key="3">
    <source>
        <dbReference type="Proteomes" id="UP000015480"/>
    </source>
</evidence>
<dbReference type="PATRIC" id="fig|1367847.3.peg.2570"/>
<gene>
    <name evidence="2" type="ORF">JCM7686_2566</name>
</gene>
<dbReference type="Proteomes" id="UP000015480">
    <property type="component" value="Chromosome"/>
</dbReference>
<feature type="chain" id="PRO_5004534488" description="Succinate dehydrogenase" evidence="1">
    <location>
        <begin position="23"/>
        <end position="125"/>
    </location>
</feature>
<keyword evidence="3" id="KW-1185">Reference proteome</keyword>
<dbReference type="eggNOG" id="ENOG5032SYC">
    <property type="taxonomic scope" value="Bacteria"/>
</dbReference>
<sequence>MRLRLPLVLVTSALALSGCVVQNPNGIPVAPPPVVTTPITPVPSVPHSDVRIAINREMSRRLPGANVAPYTDCIVQNATAAELADIGNVSASGGNISDSVASVVGRPSTSQCIANVAKAAKARSV</sequence>
<evidence type="ECO:0008006" key="4">
    <source>
        <dbReference type="Google" id="ProtNLM"/>
    </source>
</evidence>
<evidence type="ECO:0000313" key="2">
    <source>
        <dbReference type="EMBL" id="AGT09634.1"/>
    </source>
</evidence>
<reference evidence="2 3" key="1">
    <citation type="journal article" date="2014" name="BMC Genomics">
        <title>Architecture and functions of a multipartite genome of the methylotrophic bacterium Paracoccus aminophilus JCM 7686, containing primary and secondary chromids.</title>
        <authorList>
            <person name="Dziewit L."/>
            <person name="Czarnecki J."/>
            <person name="Wibberg D."/>
            <person name="Radlinska M."/>
            <person name="Mrozek P."/>
            <person name="Szymczak M."/>
            <person name="Schluter A."/>
            <person name="Puhler A."/>
            <person name="Bartosik D."/>
        </authorList>
    </citation>
    <scope>NUCLEOTIDE SEQUENCE [LARGE SCALE GENOMIC DNA]</scope>
    <source>
        <strain evidence="2">JCM 7686</strain>
    </source>
</reference>
<accession>S5XQI2</accession>
<dbReference type="HOGENOM" id="CLU_2070813_0_0_5"/>
<feature type="signal peptide" evidence="1">
    <location>
        <begin position="1"/>
        <end position="22"/>
    </location>
</feature>
<keyword evidence="1" id="KW-0732">Signal</keyword>
<dbReference type="KEGG" id="pami:JCM7686_2566"/>
<dbReference type="EMBL" id="CP006650">
    <property type="protein sequence ID" value="AGT09634.1"/>
    <property type="molecule type" value="Genomic_DNA"/>
</dbReference>
<dbReference type="RefSeq" id="WP_020951272.1">
    <property type="nucleotide sequence ID" value="NC_022041.1"/>
</dbReference>
<dbReference type="PROSITE" id="PS51257">
    <property type="entry name" value="PROKAR_LIPOPROTEIN"/>
    <property type="match status" value="1"/>
</dbReference>
<proteinExistence type="predicted"/>